<reference evidence="4" key="1">
    <citation type="submission" date="2016-10" db="EMBL/GenBank/DDBJ databases">
        <authorList>
            <person name="Varghese N."/>
            <person name="Submissions S."/>
        </authorList>
    </citation>
    <scope>NUCLEOTIDE SEQUENCE [LARGE SCALE GENOMIC DNA]</scope>
    <source>
        <strain evidence="4">CGMCC 1.6981</strain>
    </source>
</reference>
<dbReference type="OrthoDB" id="82456at2"/>
<feature type="region of interest" description="Disordered" evidence="1">
    <location>
        <begin position="121"/>
        <end position="163"/>
    </location>
</feature>
<organism evidence="3 4">
    <name type="scientific">Halomonas korlensis</name>
    <dbReference type="NCBI Taxonomy" id="463301"/>
    <lineage>
        <taxon>Bacteria</taxon>
        <taxon>Pseudomonadati</taxon>
        <taxon>Pseudomonadota</taxon>
        <taxon>Gammaproteobacteria</taxon>
        <taxon>Oceanospirillales</taxon>
        <taxon>Halomonadaceae</taxon>
        <taxon>Halomonas</taxon>
    </lineage>
</organism>
<feature type="domain" description="DnaT DNA-binding" evidence="2">
    <location>
        <begin position="206"/>
        <end position="273"/>
    </location>
</feature>
<dbReference type="AlphaFoldDB" id="A0A1I7JMC4"/>
<feature type="compositionally biased region" description="Polar residues" evidence="1">
    <location>
        <begin position="144"/>
        <end position="161"/>
    </location>
</feature>
<proteinExistence type="predicted"/>
<evidence type="ECO:0000313" key="4">
    <source>
        <dbReference type="Proteomes" id="UP000198693"/>
    </source>
</evidence>
<evidence type="ECO:0000313" key="3">
    <source>
        <dbReference type="EMBL" id="SFU86306.1"/>
    </source>
</evidence>
<dbReference type="Pfam" id="PF17948">
    <property type="entry name" value="DnaT"/>
    <property type="match status" value="1"/>
</dbReference>
<feature type="compositionally biased region" description="Gly residues" evidence="1">
    <location>
        <begin position="327"/>
        <end position="336"/>
    </location>
</feature>
<gene>
    <name evidence="3" type="ORF">SAMN04487955_11169</name>
</gene>
<dbReference type="Gene3D" id="1.10.8.1180">
    <property type="match status" value="1"/>
</dbReference>
<evidence type="ECO:0000256" key="1">
    <source>
        <dbReference type="SAM" id="MobiDB-lite"/>
    </source>
</evidence>
<dbReference type="RefSeq" id="WP_089796766.1">
    <property type="nucleotide sequence ID" value="NZ_FPBP01000011.1"/>
</dbReference>
<dbReference type="Proteomes" id="UP000198693">
    <property type="component" value="Unassembled WGS sequence"/>
</dbReference>
<dbReference type="STRING" id="463301.SAMN04487955_11169"/>
<evidence type="ECO:0000259" key="2">
    <source>
        <dbReference type="Pfam" id="PF17948"/>
    </source>
</evidence>
<feature type="region of interest" description="Disordered" evidence="1">
    <location>
        <begin position="188"/>
        <end position="211"/>
    </location>
</feature>
<name>A0A1I7JMC4_9GAMM</name>
<dbReference type="InterPro" id="IPR040480">
    <property type="entry name" value="DnaT_DNA_bind"/>
</dbReference>
<dbReference type="EMBL" id="FPBP01000011">
    <property type="protein sequence ID" value="SFU86306.1"/>
    <property type="molecule type" value="Genomic_DNA"/>
</dbReference>
<protein>
    <recommendedName>
        <fullName evidence="2">DnaT DNA-binding domain-containing protein</fullName>
    </recommendedName>
</protein>
<feature type="region of interest" description="Disordered" evidence="1">
    <location>
        <begin position="303"/>
        <end position="342"/>
    </location>
</feature>
<sequence length="342" mass="37402">MTCITAAMLPSLLGRPVAYQPIFTKLPGVTVAAAIFLSQALFLCNTPTARRRDGWFWKEQQGESDSWEAETGMSAKQQVTARRQLIRIGVLEEVRKGVPAKTWYWVNTEALAHRLAEALSDDEPPEHPANPDDSHNLPSRETENAQAENQQSPNGSAQNCPNGDFLQRLLQRVPPLSGASEPNVFERAAQQTDDGPPPPSQPRRHPMTLDWQPDPEQLAMACQRAGLPDDLTAAPHQLAKFTAHHADHPARQHSATAWTAKLVDWLRNDLRAASPATGGIPHAQRQPAAGGYDRNLERDRIAEQLANPHDQSWADGMWPDDDAEPGAQGGNHGAGQPGVHPA</sequence>
<keyword evidence="4" id="KW-1185">Reference proteome</keyword>
<feature type="compositionally biased region" description="Basic and acidic residues" evidence="1">
    <location>
        <begin position="125"/>
        <end position="143"/>
    </location>
</feature>
<accession>A0A1I7JMC4</accession>